<dbReference type="PRINTS" id="PR00821">
    <property type="entry name" value="TAGLIPASE"/>
</dbReference>
<feature type="domain" description="Lipase" evidence="5">
    <location>
        <begin position="426"/>
        <end position="611"/>
    </location>
</feature>
<gene>
    <name evidence="6" type="ORF">CTOB1V02_LOCUS2418</name>
</gene>
<dbReference type="InterPro" id="IPR013818">
    <property type="entry name" value="Lipase"/>
</dbReference>
<reference evidence="6" key="1">
    <citation type="submission" date="2020-11" db="EMBL/GenBank/DDBJ databases">
        <authorList>
            <person name="Tran Van P."/>
        </authorList>
    </citation>
    <scope>NUCLEOTIDE SEQUENCE</scope>
</reference>
<dbReference type="SUPFAM" id="SSF53474">
    <property type="entry name" value="alpha/beta-Hydrolases"/>
    <property type="match status" value="2"/>
</dbReference>
<name>A0A7R8W8N1_9CRUS</name>
<dbReference type="PANTHER" id="PTHR11610:SF186">
    <property type="entry name" value="FI22312P1"/>
    <property type="match status" value="1"/>
</dbReference>
<feature type="domain" description="Lipase" evidence="5">
    <location>
        <begin position="66"/>
        <end position="218"/>
    </location>
</feature>
<comment type="subcellular location">
    <subcellularLocation>
        <location evidence="1">Secreted</location>
    </subcellularLocation>
</comment>
<dbReference type="InterPro" id="IPR000734">
    <property type="entry name" value="TAG_lipase"/>
</dbReference>
<evidence type="ECO:0000256" key="4">
    <source>
        <dbReference type="RuleBase" id="RU004262"/>
    </source>
</evidence>
<dbReference type="AlphaFoldDB" id="A0A7R8W8N1"/>
<dbReference type="GO" id="GO:0016298">
    <property type="term" value="F:lipase activity"/>
    <property type="evidence" value="ECO:0007669"/>
    <property type="project" value="InterPro"/>
</dbReference>
<keyword evidence="3" id="KW-0964">Secreted</keyword>
<evidence type="ECO:0000256" key="2">
    <source>
        <dbReference type="ARBA" id="ARBA00010701"/>
    </source>
</evidence>
<dbReference type="PANTHER" id="PTHR11610">
    <property type="entry name" value="LIPASE"/>
    <property type="match status" value="1"/>
</dbReference>
<evidence type="ECO:0000259" key="5">
    <source>
        <dbReference type="Pfam" id="PF00151"/>
    </source>
</evidence>
<proteinExistence type="inferred from homology"/>
<evidence type="ECO:0000256" key="3">
    <source>
        <dbReference type="ARBA" id="ARBA00022525"/>
    </source>
</evidence>
<evidence type="ECO:0000313" key="6">
    <source>
        <dbReference type="EMBL" id="CAD7224460.1"/>
    </source>
</evidence>
<dbReference type="InterPro" id="IPR029058">
    <property type="entry name" value="AB_hydrolase_fold"/>
</dbReference>
<dbReference type="GO" id="GO:0005615">
    <property type="term" value="C:extracellular space"/>
    <property type="evidence" value="ECO:0007669"/>
    <property type="project" value="TreeGrafter"/>
</dbReference>
<dbReference type="GO" id="GO:0016042">
    <property type="term" value="P:lipid catabolic process"/>
    <property type="evidence" value="ECO:0007669"/>
    <property type="project" value="TreeGrafter"/>
</dbReference>
<evidence type="ECO:0000256" key="1">
    <source>
        <dbReference type="ARBA" id="ARBA00004613"/>
    </source>
</evidence>
<organism evidence="6">
    <name type="scientific">Cyprideis torosa</name>
    <dbReference type="NCBI Taxonomy" id="163714"/>
    <lineage>
        <taxon>Eukaryota</taxon>
        <taxon>Metazoa</taxon>
        <taxon>Ecdysozoa</taxon>
        <taxon>Arthropoda</taxon>
        <taxon>Crustacea</taxon>
        <taxon>Oligostraca</taxon>
        <taxon>Ostracoda</taxon>
        <taxon>Podocopa</taxon>
        <taxon>Podocopida</taxon>
        <taxon>Cytherocopina</taxon>
        <taxon>Cytheroidea</taxon>
        <taxon>Cytherideidae</taxon>
        <taxon>Cyprideis</taxon>
    </lineage>
</organism>
<protein>
    <recommendedName>
        <fullName evidence="5">Lipase domain-containing protein</fullName>
    </recommendedName>
</protein>
<dbReference type="OrthoDB" id="199913at2759"/>
<comment type="similarity">
    <text evidence="2 4">Belongs to the AB hydrolase superfamily. Lipase family.</text>
</comment>
<dbReference type="Gene3D" id="3.40.50.1820">
    <property type="entry name" value="alpha/beta hydrolase"/>
    <property type="match status" value="3"/>
</dbReference>
<dbReference type="EMBL" id="OB660374">
    <property type="protein sequence ID" value="CAD7224460.1"/>
    <property type="molecule type" value="Genomic_DNA"/>
</dbReference>
<dbReference type="Pfam" id="PF00151">
    <property type="entry name" value="Lipase"/>
    <property type="match status" value="2"/>
</dbReference>
<accession>A0A7R8W8N1</accession>
<sequence length="946" mass="104176">MEEWGLGIRVSGKDRSDLNVNIYKIIHDQVEAHRRMQMADLLPKAMACYEEYNLGCYDTSTGPMSEIGVLPTPPTTLDTSFVLFNEKVNGLQASFFDIATAFTADTYDPSLPTVFVTHGFTDSLDNGWLYDIKDAVQGTFPRVNIFLMDWKKGAEPSVFNYIKAAANTLICGRQLGVLATHLANDLGADPSTFHGIGHSLGGHVMSFASNWLEENIGRKFGKVTGGQRQPGCPNLIIGGIEDIFGDADASCSHSRARQYIAESVQQSGCRFRSVACEDVSNFDLDFLKGECSINNYVSSFMGIESVGNGSMYLLTLSEEDDPTFCGQHYRVSIRSSDTGDNTYGLLEVKLQNGDGGTTKQFHVTKDDEKIDSGSWKHHVFIEKYSVMNGQPVQNVIVEYIRFDGIFTHGKLQWPLDQIVIEDGTNTLPTVFVTHGFRDGLSYGVSLCAIKDVVFETHGPSNVILMDWEKGAEPSTFNYVKAAMNTLIVGRQLGVLATHLALTLGADPSTFHGIGHSLGCHVMAFASNWLEENTGRKFGKITALDPANPLFYDGTESDVSRQDKNDANFTVVIHTSSGSIFTGHLSPMRPTGHLDFYPNGGSEQPGCPSTLVRGIMKGLFSSRSSDKSWSYRETRIPAMDRCSEILNVASNPGRFSRVQRVVGDIGCSHSRAWQYIVESVPKSGCVFRAVACDGVQDFNRDFIRGECSINTANSSIMGLRSNGHGKMYLLTLPQEEEPTFCADFFSLYLYTTGQHYRVSLLSSNTQEHTQGAFLVTLYNDSNGQTRKFEIISADEKVEGGKWKHFIFIEKFSALHGGPVTRILVEYRRNYKAAESKGYWSADEVRIEDGANTYGLCHIRPHVNLTILSTFSLRISTMICSLVKVLLIGIMIIAVLAMTKAATASARTCESTGGECVISKWCGRGPRAKGVTGCTDEEVCCIWVTRRG</sequence>